<dbReference type="EMBL" id="JH930468">
    <property type="protein sequence ID" value="EKM61393.1"/>
    <property type="molecule type" value="Genomic_DNA"/>
</dbReference>
<dbReference type="RefSeq" id="XP_007390813.1">
    <property type="nucleotide sequence ID" value="XM_007390751.1"/>
</dbReference>
<reference evidence="3 4" key="1">
    <citation type="journal article" date="2012" name="BMC Genomics">
        <title>Comparative genomics of the white-rot fungi, Phanerochaete carnosa and P. chrysosporium, to elucidate the genetic basis of the distinct wood types they colonize.</title>
        <authorList>
            <person name="Suzuki H."/>
            <person name="MacDonald J."/>
            <person name="Syed K."/>
            <person name="Salamov A."/>
            <person name="Hori C."/>
            <person name="Aerts A."/>
            <person name="Henrissat B."/>
            <person name="Wiebenga A."/>
            <person name="vanKuyk P.A."/>
            <person name="Barry K."/>
            <person name="Lindquist E."/>
            <person name="LaButti K."/>
            <person name="Lapidus A."/>
            <person name="Lucas S."/>
            <person name="Coutinho P."/>
            <person name="Gong Y."/>
            <person name="Samejima M."/>
            <person name="Mahadevan R."/>
            <person name="Abou-Zaid M."/>
            <person name="de Vries R.P."/>
            <person name="Igarashi K."/>
            <person name="Yadav J.S."/>
            <person name="Grigoriev I.V."/>
            <person name="Master E.R."/>
        </authorList>
    </citation>
    <scope>NUCLEOTIDE SEQUENCE [LARGE SCALE GENOMIC DNA]</scope>
    <source>
        <strain evidence="3 4">HHB-10118-sp</strain>
    </source>
</reference>
<dbReference type="OrthoDB" id="2576334at2759"/>
<dbReference type="InParanoid" id="K5WBT4"/>
<dbReference type="GeneID" id="18910681"/>
<dbReference type="Gene3D" id="2.60.120.260">
    <property type="entry name" value="Galactose-binding domain-like"/>
    <property type="match status" value="2"/>
</dbReference>
<organism evidence="3 4">
    <name type="scientific">Phanerochaete carnosa (strain HHB-10118-sp)</name>
    <name type="common">White-rot fungus</name>
    <name type="synonym">Peniophora carnosa</name>
    <dbReference type="NCBI Taxonomy" id="650164"/>
    <lineage>
        <taxon>Eukaryota</taxon>
        <taxon>Fungi</taxon>
        <taxon>Dikarya</taxon>
        <taxon>Basidiomycota</taxon>
        <taxon>Agaricomycotina</taxon>
        <taxon>Agaricomycetes</taxon>
        <taxon>Polyporales</taxon>
        <taxon>Phanerochaetaceae</taxon>
        <taxon>Phanerochaete</taxon>
    </lineage>
</organism>
<evidence type="ECO:0000313" key="3">
    <source>
        <dbReference type="EMBL" id="EKM61393.1"/>
    </source>
</evidence>
<keyword evidence="2" id="KW-0812">Transmembrane</keyword>
<proteinExistence type="predicted"/>
<keyword evidence="2" id="KW-1133">Transmembrane helix</keyword>
<feature type="region of interest" description="Disordered" evidence="1">
    <location>
        <begin position="423"/>
        <end position="446"/>
    </location>
</feature>
<feature type="compositionally biased region" description="Polar residues" evidence="1">
    <location>
        <begin position="423"/>
        <end position="440"/>
    </location>
</feature>
<dbReference type="Proteomes" id="UP000008370">
    <property type="component" value="Unassembled WGS sequence"/>
</dbReference>
<keyword evidence="2" id="KW-0472">Membrane</keyword>
<evidence type="ECO:0000256" key="2">
    <source>
        <dbReference type="SAM" id="Phobius"/>
    </source>
</evidence>
<feature type="transmembrane region" description="Helical" evidence="2">
    <location>
        <begin position="313"/>
        <end position="338"/>
    </location>
</feature>
<evidence type="ECO:0000256" key="1">
    <source>
        <dbReference type="SAM" id="MobiDB-lite"/>
    </source>
</evidence>
<protein>
    <submittedName>
        <fullName evidence="3">Uncharacterized protein</fullName>
    </submittedName>
</protein>
<dbReference type="AlphaFoldDB" id="K5WBT4"/>
<evidence type="ECO:0000313" key="4">
    <source>
        <dbReference type="Proteomes" id="UP000008370"/>
    </source>
</evidence>
<dbReference type="HOGENOM" id="CLU_584085_0_0_1"/>
<dbReference type="KEGG" id="pco:PHACADRAFT_190558"/>
<feature type="region of interest" description="Disordered" evidence="1">
    <location>
        <begin position="460"/>
        <end position="480"/>
    </location>
</feature>
<accession>K5WBT4</accession>
<sequence length="480" mass="51955">MYSWNTTIDDTSSAILFTPYSEGPIESGWAGWFQGSVTQFASTGGEQAIGDSLHITSFPGASLQLQFNGTAIYLYGKANCTYTITLDNQFIAVPLSLPDGLLFYQESLAPTTHSVQLTAQPDVNSTQQLDFDQAIFTNTIDQDTNGLVPVVYENWNGTLQYSGNWANLSGVNWIPNTQDPAPYVETNQSLSSVSLTFTDGVAIAVNGPRNWGHWTYNISLDGEVTSWNCSTLWGIGDTVLFYENSLDPTKQHTIEMINTGTQDYYKLSLNYFTVYALDNSNGSVASTSSTTASVSSSTAPLPPSIATGKKTDVGVIVGPVLAGVVILALTLFAALWWWRRRRPAPRQDPVAPFPKNDRPEIWVKGQEAGISRNPMVRVYEPIQAPIVSVKRSAARTSISAPSVPSAETHASDSGLSVSQTRLLPSHSQQPSISNSQSTGAPASMPTLDVNQLVELIAQRIDPRTNIPQGDAPPQYPASSY</sequence>
<name>K5WBT4_PHACS</name>
<keyword evidence="4" id="KW-1185">Reference proteome</keyword>
<gene>
    <name evidence="3" type="ORF">PHACADRAFT_190558</name>
</gene>